<dbReference type="PANTHER" id="PTHR10642">
    <property type="entry name" value="RIBONUCLEASE H1"/>
    <property type="match status" value="1"/>
</dbReference>
<feature type="domain" description="RNase H type-1" evidence="8">
    <location>
        <begin position="71"/>
        <end position="211"/>
    </location>
</feature>
<dbReference type="InterPro" id="IPR011320">
    <property type="entry name" value="RNase_H1_N"/>
</dbReference>
<gene>
    <name evidence="9" type="ORF">U732_3161</name>
</gene>
<dbReference type="SUPFAM" id="SSF53098">
    <property type="entry name" value="Ribonuclease H-like"/>
    <property type="match status" value="1"/>
</dbReference>
<evidence type="ECO:0000313" key="10">
    <source>
        <dbReference type="Proteomes" id="UP000031366"/>
    </source>
</evidence>
<dbReference type="Gene3D" id="3.30.420.10">
    <property type="entry name" value="Ribonuclease H-like superfamily/Ribonuclease H"/>
    <property type="match status" value="1"/>
</dbReference>
<dbReference type="GO" id="GO:0004523">
    <property type="term" value="F:RNA-DNA hybrid ribonuclease activity"/>
    <property type="evidence" value="ECO:0007669"/>
    <property type="project" value="UniProtKB-EC"/>
</dbReference>
<evidence type="ECO:0000256" key="2">
    <source>
        <dbReference type="ARBA" id="ARBA00005300"/>
    </source>
</evidence>
<dbReference type="InterPro" id="IPR012337">
    <property type="entry name" value="RNaseH-like_sf"/>
</dbReference>
<name>A0A0C1UK11_9CLOT</name>
<evidence type="ECO:0000256" key="4">
    <source>
        <dbReference type="ARBA" id="ARBA00022722"/>
    </source>
</evidence>
<dbReference type="InterPro" id="IPR050092">
    <property type="entry name" value="RNase_H"/>
</dbReference>
<keyword evidence="7" id="KW-0378">Hydrolase</keyword>
<dbReference type="Proteomes" id="UP000031366">
    <property type="component" value="Unassembled WGS sequence"/>
</dbReference>
<dbReference type="GO" id="GO:0003676">
    <property type="term" value="F:nucleic acid binding"/>
    <property type="evidence" value="ECO:0007669"/>
    <property type="project" value="InterPro"/>
</dbReference>
<dbReference type="InterPro" id="IPR009027">
    <property type="entry name" value="Ribosomal_bL9/RNase_H1_N"/>
</dbReference>
<dbReference type="GO" id="GO:0046872">
    <property type="term" value="F:metal ion binding"/>
    <property type="evidence" value="ECO:0007669"/>
    <property type="project" value="UniProtKB-KW"/>
</dbReference>
<proteinExistence type="inferred from homology"/>
<dbReference type="InterPro" id="IPR002156">
    <property type="entry name" value="RNaseH_domain"/>
</dbReference>
<dbReference type="SUPFAM" id="SSF55658">
    <property type="entry name" value="L9 N-domain-like"/>
    <property type="match status" value="1"/>
</dbReference>
<dbReference type="Pfam" id="PF01693">
    <property type="entry name" value="Cauli_VI"/>
    <property type="match status" value="1"/>
</dbReference>
<comment type="catalytic activity">
    <reaction evidence="1">
        <text>Endonucleolytic cleavage to 5'-phosphomonoester.</text>
        <dbReference type="EC" id="3.1.26.4"/>
    </reaction>
</comment>
<dbReference type="InterPro" id="IPR036397">
    <property type="entry name" value="RNaseH_sf"/>
</dbReference>
<evidence type="ECO:0000256" key="5">
    <source>
        <dbReference type="ARBA" id="ARBA00022723"/>
    </source>
</evidence>
<evidence type="ECO:0000313" key="9">
    <source>
        <dbReference type="EMBL" id="KIE47625.1"/>
    </source>
</evidence>
<keyword evidence="4" id="KW-0540">Nuclease</keyword>
<evidence type="ECO:0000256" key="3">
    <source>
        <dbReference type="ARBA" id="ARBA00012180"/>
    </source>
</evidence>
<reference evidence="9 10" key="1">
    <citation type="journal article" date="2015" name="Infect. Genet. Evol.">
        <title>Genomic sequences of six botulinum neurotoxin-producing strains representing three clostridial species illustrate the mobility and diversity of botulinum neurotoxin genes.</title>
        <authorList>
            <person name="Smith T.J."/>
            <person name="Hill K.K."/>
            <person name="Xie G."/>
            <person name="Foley B.T."/>
            <person name="Williamson C.H."/>
            <person name="Foster J.T."/>
            <person name="Johnson S.L."/>
            <person name="Chertkov O."/>
            <person name="Teshima H."/>
            <person name="Gibbons H.S."/>
            <person name="Johnsky L.A."/>
            <person name="Karavis M.A."/>
            <person name="Smith L.A."/>
        </authorList>
    </citation>
    <scope>NUCLEOTIDE SEQUENCE [LARGE SCALE GENOMIC DNA]</scope>
    <source>
        <strain evidence="9 10">CDC 2741</strain>
    </source>
</reference>
<evidence type="ECO:0000256" key="1">
    <source>
        <dbReference type="ARBA" id="ARBA00000077"/>
    </source>
</evidence>
<dbReference type="Pfam" id="PF00075">
    <property type="entry name" value="RNase_H"/>
    <property type="match status" value="1"/>
</dbReference>
<dbReference type="PANTHER" id="PTHR10642:SF26">
    <property type="entry name" value="RIBONUCLEASE H1"/>
    <property type="match status" value="1"/>
</dbReference>
<dbReference type="STRING" id="29341.RSJ17_09480"/>
<comment type="caution">
    <text evidence="9">The sequence shown here is derived from an EMBL/GenBank/DDBJ whole genome shotgun (WGS) entry which is preliminary data.</text>
</comment>
<evidence type="ECO:0000256" key="7">
    <source>
        <dbReference type="ARBA" id="ARBA00022801"/>
    </source>
</evidence>
<protein>
    <recommendedName>
        <fullName evidence="3">ribonuclease H</fullName>
        <ecNumber evidence="3">3.1.26.4</ecNumber>
    </recommendedName>
</protein>
<sequence>MAKKIYAIKYGFDFENNTEIRNIMVNTWAECLALVKGVKGAQYKSFESLKEAKEYLSEEKKLLKKGVDSYPMDCIHVYVDGSYNLQSEKFSYGMVAVRDDVIEYMENGEAEDNSQKQLRQIAGELMGAIKAVEYAKLIGERKLVIFHDYEGIYHHAIGTWERKDSSSKEYYDKINSYINKDNMEIIFVKTDSHSGDIYNEITDSYAKAAIRVPLTDAVDKYLLTNTVKVKDDIVKEKMLSIIREKNYHKVICLGENLILREKKNLEEILGEIKLLKCDNELLSYIKDLDESIKNDLIFKFIKEVN</sequence>
<dbReference type="PROSITE" id="PS50879">
    <property type="entry name" value="RNASE_H_1"/>
    <property type="match status" value="1"/>
</dbReference>
<dbReference type="OrthoDB" id="9811552at2"/>
<comment type="similarity">
    <text evidence="2">Belongs to the RNase H family.</text>
</comment>
<organism evidence="9 10">
    <name type="scientific">Clostridium argentinense CDC 2741</name>
    <dbReference type="NCBI Taxonomy" id="1418104"/>
    <lineage>
        <taxon>Bacteria</taxon>
        <taxon>Bacillati</taxon>
        <taxon>Bacillota</taxon>
        <taxon>Clostridia</taxon>
        <taxon>Eubacteriales</taxon>
        <taxon>Clostridiaceae</taxon>
        <taxon>Clostridium</taxon>
    </lineage>
</organism>
<keyword evidence="10" id="KW-1185">Reference proteome</keyword>
<dbReference type="CDD" id="cd09277">
    <property type="entry name" value="RNase_HI_bacteria_like"/>
    <property type="match status" value="1"/>
</dbReference>
<dbReference type="InterPro" id="IPR037056">
    <property type="entry name" value="RNase_H1_N_sf"/>
</dbReference>
<dbReference type="EMBL" id="AYSO01000014">
    <property type="protein sequence ID" value="KIE47625.1"/>
    <property type="molecule type" value="Genomic_DNA"/>
</dbReference>
<keyword evidence="6" id="KW-0255">Endonuclease</keyword>
<accession>A0A0C1UK11</accession>
<dbReference type="Gene3D" id="3.40.970.10">
    <property type="entry name" value="Ribonuclease H1, N-terminal domain"/>
    <property type="match status" value="1"/>
</dbReference>
<dbReference type="GO" id="GO:0043137">
    <property type="term" value="P:DNA replication, removal of RNA primer"/>
    <property type="evidence" value="ECO:0007669"/>
    <property type="project" value="TreeGrafter"/>
</dbReference>
<evidence type="ECO:0000256" key="6">
    <source>
        <dbReference type="ARBA" id="ARBA00022759"/>
    </source>
</evidence>
<evidence type="ECO:0000259" key="8">
    <source>
        <dbReference type="PROSITE" id="PS50879"/>
    </source>
</evidence>
<keyword evidence="5" id="KW-0479">Metal-binding</keyword>
<dbReference type="RefSeq" id="WP_039631648.1">
    <property type="nucleotide sequence ID" value="NZ_AYSO01000014.1"/>
</dbReference>
<dbReference type="AlphaFoldDB" id="A0A0C1UK11"/>
<dbReference type="EC" id="3.1.26.4" evidence="3"/>